<dbReference type="AlphaFoldDB" id="A0A3S3E6K0"/>
<accession>A0A3S3E6K0</accession>
<keyword evidence="3" id="KW-1185">Reference proteome</keyword>
<dbReference type="Pfam" id="PF23918">
    <property type="entry name" value="DUF7257"/>
    <property type="match status" value="1"/>
</dbReference>
<dbReference type="EMBL" id="RKLN01000001">
    <property type="protein sequence ID" value="RVW06519.1"/>
    <property type="molecule type" value="Genomic_DNA"/>
</dbReference>
<dbReference type="InterPro" id="IPR055681">
    <property type="entry name" value="DUF7257"/>
</dbReference>
<proteinExistence type="predicted"/>
<evidence type="ECO:0000313" key="3">
    <source>
        <dbReference type="Proteomes" id="UP000284333"/>
    </source>
</evidence>
<reference evidence="2 3" key="1">
    <citation type="submission" date="2018-11" db="EMBL/GenBank/DDBJ databases">
        <title>Rhodococcus spongicola sp. nov. and Rhodococcus xishaensis sp. nov. from marine sponges.</title>
        <authorList>
            <person name="Li L."/>
            <person name="Lin H.W."/>
        </authorList>
    </citation>
    <scope>NUCLEOTIDE SEQUENCE [LARGE SCALE GENOMIC DNA]</scope>
    <source>
        <strain evidence="2 3">LHW50502</strain>
    </source>
</reference>
<name>A0A3S3E6K0_9NOCA</name>
<dbReference type="Gene3D" id="3.40.50.1820">
    <property type="entry name" value="alpha/beta hydrolase"/>
    <property type="match status" value="1"/>
</dbReference>
<evidence type="ECO:0000313" key="2">
    <source>
        <dbReference type="EMBL" id="RVW06519.1"/>
    </source>
</evidence>
<protein>
    <submittedName>
        <fullName evidence="2">PE-PPE domain-containing protein</fullName>
    </submittedName>
</protein>
<gene>
    <name evidence="2" type="ORF">EF834_03675</name>
</gene>
<dbReference type="Gene3D" id="2.60.120.560">
    <property type="entry name" value="Exo-inulinase, domain 1"/>
    <property type="match status" value="1"/>
</dbReference>
<dbReference type="SUPFAM" id="SSF53474">
    <property type="entry name" value="alpha/beta-Hydrolases"/>
    <property type="match status" value="1"/>
</dbReference>
<comment type="caution">
    <text evidence="2">The sequence shown here is derived from an EMBL/GenBank/DDBJ whole genome shotgun (WGS) entry which is preliminary data.</text>
</comment>
<evidence type="ECO:0000259" key="1">
    <source>
        <dbReference type="Pfam" id="PF23918"/>
    </source>
</evidence>
<dbReference type="InterPro" id="IPR029058">
    <property type="entry name" value="AB_hydrolase_fold"/>
</dbReference>
<sequence>MICDNYRSVGRRIVGYGIRRRKAYSVPRIDRKTMTAPTEPPEMEIHLLWIPGTGASEPGDPRNWQQVKEGYTQEGYFDENGEWVEPKVWPAQTSMGHALMNEVFDVLPEALPEYFGNLNVIPQWIGYPSSIGPVGPGDENHYDSRLEGKRKVLAELEKLPVGAKAIIGGFSQGAGAAYEFVNEVAYGQHGADVADKVVAGLYVANPFRPEGYTSWGMTKGSVTPEGFGVATYLHDGKEEFTAEVHKKIWQIEIINDNDPICNADPDALVRELAEVLEFFEFEGSLITNPLTNAGRVIDAAVNFIVDSVVTSGNIFHFIDRVGTFIEDLKKFSGLDATPDGILGIESGPTEHVHAYNDLAVRKLHILNEDTGEIEPKTILQAEMPYIGTILLNIFSGIMPEGGNLTVDGFEVAEYFNQPNKGYLDTSDRWDGFPDTGSYRTYVNDSRAFQYVGSALVVATKRASAALYRTPMNSDDMEVWSKVDEVRPTVSSDPLAPIHTELIVRSNDDQTDYVAFRVYNGGASVELVSVQDGTATVRASSTADKLVKDGDTIKITAVGQRFAAYILRTGSDDNEVMVWDDTENVSSVGSSHRRVGLGVEGYRNVAASWFSPALADWKAKSL</sequence>
<dbReference type="Proteomes" id="UP000284333">
    <property type="component" value="Unassembled WGS sequence"/>
</dbReference>
<feature type="domain" description="DUF7257" evidence="1">
    <location>
        <begin position="500"/>
        <end position="601"/>
    </location>
</feature>
<organism evidence="2 3">
    <name type="scientific">Rhodococcus spongiicola</name>
    <dbReference type="NCBI Taxonomy" id="2487352"/>
    <lineage>
        <taxon>Bacteria</taxon>
        <taxon>Bacillati</taxon>
        <taxon>Actinomycetota</taxon>
        <taxon>Actinomycetes</taxon>
        <taxon>Mycobacteriales</taxon>
        <taxon>Nocardiaceae</taxon>
        <taxon>Rhodococcus</taxon>
    </lineage>
</organism>
<dbReference type="OrthoDB" id="4774619at2"/>